<dbReference type="Gene3D" id="2.60.120.200">
    <property type="match status" value="2"/>
</dbReference>
<dbReference type="Proteomes" id="UP000228920">
    <property type="component" value="Unassembled WGS sequence"/>
</dbReference>
<evidence type="ECO:0000313" key="2">
    <source>
        <dbReference type="Proteomes" id="UP000228920"/>
    </source>
</evidence>
<evidence type="ECO:0008006" key="3">
    <source>
        <dbReference type="Google" id="ProtNLM"/>
    </source>
</evidence>
<reference evidence="2" key="1">
    <citation type="submission" date="2017-09" db="EMBL/GenBank/DDBJ databases">
        <title>Depth-based differentiation of microbial function through sediment-hosted aquifers and enrichment of novel symbionts in the deep terrestrial subsurface.</title>
        <authorList>
            <person name="Probst A.J."/>
            <person name="Ladd B."/>
            <person name="Jarett J.K."/>
            <person name="Geller-Mcgrath D.E."/>
            <person name="Sieber C.M.K."/>
            <person name="Emerson J.B."/>
            <person name="Anantharaman K."/>
            <person name="Thomas B.C."/>
            <person name="Malmstrom R."/>
            <person name="Stieglmeier M."/>
            <person name="Klingl A."/>
            <person name="Woyke T."/>
            <person name="Ryan C.M."/>
            <person name="Banfield J.F."/>
        </authorList>
    </citation>
    <scope>NUCLEOTIDE SEQUENCE [LARGE SCALE GENOMIC DNA]</scope>
</reference>
<dbReference type="InterPro" id="IPR013320">
    <property type="entry name" value="ConA-like_dom_sf"/>
</dbReference>
<name>A0A2M7TL50_UNCKA</name>
<protein>
    <recommendedName>
        <fullName evidence="3">LamG-like jellyroll fold domain-containing protein</fullName>
    </recommendedName>
</protein>
<feature type="non-terminal residue" evidence="1">
    <location>
        <position position="361"/>
    </location>
</feature>
<dbReference type="Pfam" id="PF13385">
    <property type="entry name" value="Laminin_G_3"/>
    <property type="match status" value="2"/>
</dbReference>
<dbReference type="SUPFAM" id="SSF49899">
    <property type="entry name" value="Concanavalin A-like lectins/glucanases"/>
    <property type="match status" value="2"/>
</dbReference>
<comment type="caution">
    <text evidence="1">The sequence shown here is derived from an EMBL/GenBank/DDBJ whole genome shotgun (WGS) entry which is preliminary data.</text>
</comment>
<dbReference type="AlphaFoldDB" id="A0A2M7TL50"/>
<feature type="non-terminal residue" evidence="1">
    <location>
        <position position="1"/>
    </location>
</feature>
<evidence type="ECO:0000313" key="1">
    <source>
        <dbReference type="EMBL" id="PIZ47190.1"/>
    </source>
</evidence>
<dbReference type="EMBL" id="PFNL01000061">
    <property type="protein sequence ID" value="PIZ47190.1"/>
    <property type="molecule type" value="Genomic_DNA"/>
</dbReference>
<sequence>LEEKAYATTYADGTLGTGYSWSGTANESTSTRTRTDLVFSNTNNLDNTAGSISFWFKPTHNWSVDYLNQSRYVAMFGPTSFLVSTSNGTVYISYGGAHLHSIPNMNQWRLITFTYNNDNRCIYSNSSLVGCFGSGGYTMTTFRLGNNGTDANAANAIYSDVKTYSIALTATEVADLYYSGLGSHQQQIQPAERFTGSGEPPVINWKLTEGYGTTAYDSSIQQNNGTINGAVWTQLASPAANGSGISLSFDGTDDFVSRTYSSDTELNPKTDDFTVGTWFRHGNTVSSIEYLVSRYSGAGYKMWMDSAGYICFGIDDDSTWGPDDSACTTTSYADSSWHYAQASKTSSSITLYIDGVQKAQD</sequence>
<accession>A0A2M7TL50</accession>
<gene>
    <name evidence="1" type="ORF">COY32_02090</name>
</gene>
<organism evidence="1 2">
    <name type="scientific">candidate division WWE3 bacterium CG_4_10_14_0_2_um_filter_41_14</name>
    <dbReference type="NCBI Taxonomy" id="1975072"/>
    <lineage>
        <taxon>Bacteria</taxon>
        <taxon>Katanobacteria</taxon>
    </lineage>
</organism>
<proteinExistence type="predicted"/>